<feature type="domain" description="SH2" evidence="11">
    <location>
        <begin position="157"/>
        <end position="252"/>
    </location>
</feature>
<dbReference type="Gene3D" id="3.30.505.10">
    <property type="entry name" value="SH2 domain"/>
    <property type="match status" value="1"/>
</dbReference>
<organism evidence="13 14">
    <name type="scientific">Papilio xuthus</name>
    <name type="common">Asian swallowtail butterfly</name>
    <dbReference type="NCBI Taxonomy" id="66420"/>
    <lineage>
        <taxon>Eukaryota</taxon>
        <taxon>Metazoa</taxon>
        <taxon>Ecdysozoa</taxon>
        <taxon>Arthropoda</taxon>
        <taxon>Hexapoda</taxon>
        <taxon>Insecta</taxon>
        <taxon>Pterygota</taxon>
        <taxon>Neoptera</taxon>
        <taxon>Endopterygota</taxon>
        <taxon>Lepidoptera</taxon>
        <taxon>Glossata</taxon>
        <taxon>Ditrysia</taxon>
        <taxon>Papilionoidea</taxon>
        <taxon>Papilionidae</taxon>
        <taxon>Papilioninae</taxon>
        <taxon>Papilio</taxon>
    </lineage>
</organism>
<dbReference type="PROSITE" id="PS00107">
    <property type="entry name" value="PROTEIN_KINASE_ATP"/>
    <property type="match status" value="1"/>
</dbReference>
<keyword evidence="4 8" id="KW-0067">ATP-binding</keyword>
<dbReference type="PRINTS" id="PR00109">
    <property type="entry name" value="TYRKINASE"/>
</dbReference>
<evidence type="ECO:0000256" key="2">
    <source>
        <dbReference type="ARBA" id="ARBA00022741"/>
    </source>
</evidence>
<dbReference type="GO" id="GO:0004715">
    <property type="term" value="F:non-membrane spanning protein tyrosine kinase activity"/>
    <property type="evidence" value="ECO:0007669"/>
    <property type="project" value="UniProtKB-EC"/>
</dbReference>
<evidence type="ECO:0000256" key="5">
    <source>
        <dbReference type="ARBA" id="ARBA00023137"/>
    </source>
</evidence>
<dbReference type="Pfam" id="PF07714">
    <property type="entry name" value="PK_Tyr_Ser-Thr"/>
    <property type="match status" value="1"/>
</dbReference>
<dbReference type="InterPro" id="IPR011009">
    <property type="entry name" value="Kinase-like_dom_sf"/>
</dbReference>
<evidence type="ECO:0000256" key="10">
    <source>
        <dbReference type="SAM" id="MobiDB-lite"/>
    </source>
</evidence>
<dbReference type="SMART" id="SM00219">
    <property type="entry name" value="TyrKc"/>
    <property type="match status" value="1"/>
</dbReference>
<dbReference type="PROSITE" id="PS50011">
    <property type="entry name" value="PROTEIN_KINASE_DOM"/>
    <property type="match status" value="1"/>
</dbReference>
<keyword evidence="14" id="KW-1185">Reference proteome</keyword>
<comment type="similarity">
    <text evidence="9">Belongs to the protein kinase superfamily. Tyr protein kinase family.</text>
</comment>
<dbReference type="InterPro" id="IPR036860">
    <property type="entry name" value="SH2_dom_sf"/>
</dbReference>
<dbReference type="PROSITE" id="PS00109">
    <property type="entry name" value="PROTEIN_KINASE_TYR"/>
    <property type="match status" value="1"/>
</dbReference>
<dbReference type="InterPro" id="IPR050198">
    <property type="entry name" value="Non-receptor_tyrosine_kinases"/>
</dbReference>
<protein>
    <recommendedName>
        <fullName evidence="9">Tyrosine-protein kinase</fullName>
        <ecNumber evidence="9">2.7.10.2</ecNumber>
    </recommendedName>
</protein>
<evidence type="ECO:0000256" key="4">
    <source>
        <dbReference type="ARBA" id="ARBA00022840"/>
    </source>
</evidence>
<dbReference type="PROSITE" id="PS50001">
    <property type="entry name" value="SH2"/>
    <property type="match status" value="1"/>
</dbReference>
<evidence type="ECO:0000313" key="13">
    <source>
        <dbReference type="EMBL" id="KPI99706.1"/>
    </source>
</evidence>
<gene>
    <name evidence="13" type="ORF">RR46_02620</name>
</gene>
<evidence type="ECO:0000259" key="12">
    <source>
        <dbReference type="PROSITE" id="PS50011"/>
    </source>
</evidence>
<comment type="catalytic activity">
    <reaction evidence="6 9">
        <text>L-tyrosyl-[protein] + ATP = O-phospho-L-tyrosyl-[protein] + ADP + H(+)</text>
        <dbReference type="Rhea" id="RHEA:10596"/>
        <dbReference type="Rhea" id="RHEA-COMP:10136"/>
        <dbReference type="Rhea" id="RHEA-COMP:20101"/>
        <dbReference type="ChEBI" id="CHEBI:15378"/>
        <dbReference type="ChEBI" id="CHEBI:30616"/>
        <dbReference type="ChEBI" id="CHEBI:46858"/>
        <dbReference type="ChEBI" id="CHEBI:61978"/>
        <dbReference type="ChEBI" id="CHEBI:456216"/>
        <dbReference type="EC" id="2.7.10.2"/>
    </reaction>
</comment>
<dbReference type="InterPro" id="IPR008266">
    <property type="entry name" value="Tyr_kinase_AS"/>
</dbReference>
<evidence type="ECO:0000313" key="14">
    <source>
        <dbReference type="Proteomes" id="UP000053268"/>
    </source>
</evidence>
<evidence type="ECO:0000256" key="9">
    <source>
        <dbReference type="RuleBase" id="RU362096"/>
    </source>
</evidence>
<feature type="binding site" evidence="8">
    <location>
        <position position="358"/>
    </location>
    <ligand>
        <name>ATP</name>
        <dbReference type="ChEBI" id="CHEBI:30616"/>
    </ligand>
</feature>
<dbReference type="GO" id="GO:0005524">
    <property type="term" value="F:ATP binding"/>
    <property type="evidence" value="ECO:0007669"/>
    <property type="project" value="UniProtKB-UniRule"/>
</dbReference>
<dbReference type="SMART" id="SM00252">
    <property type="entry name" value="SH2"/>
    <property type="match status" value="1"/>
</dbReference>
<sequence>MNSDVHRHQAHPPLAQHGVHTGAQSVGCGWYSASTAPAPTAPARVKRAQPPPQLPTGGGGVVISNGPHVPLSPTALQNSIQHNLSYSAKCDVTLGQQNVMSSSVRAAAPAGPAPAPAAMHTSQTTPAVSKGASDVLVNSSANPPAATRLVNMSQWPWHHGAISRERAEALLSGSPDGVFLVRESTNFPGDHTLCVRFRGRVEHYRVKWATAPDSQTQRLTIDDEEFFDTMTDLIHHYLQDADGLCTKLVRCLPKAAINGANNNGVLQPPYPPHPPQPPPYPPTPSVSSALSSGHFQHTYAAQAPPSADQTDSAQHQRFVDARWIIAERDLEIRENIGKGEFGDVMLGILNGNQKVAVKILKDREAASKFRAEASVMSSLKHDNLVRLLGCVVFSSNGSTCIVTEHCAQGSLLDYLRSRGRHYVTQQDQINFAFDACCGMEYLERQRVVHRDLAARNVLISAEGTAKVADFGLARCETAPEDPADAMRVQAKLPIKWTAPEALKYNKFSNKSDMWSFGILLWEIYSFGRVPYPRIPLAEVVRHVERGYRMEAPEGCPAGPYDVMRAAWHADPQQRPTFAATRARLAAMRDALHHAHQGEGVTFANFKVVCYFKM</sequence>
<dbReference type="InterPro" id="IPR020635">
    <property type="entry name" value="Tyr_kinase_cat_dom"/>
</dbReference>
<keyword evidence="5 9" id="KW-0829">Tyrosine-protein kinase</keyword>
<keyword evidence="2 8" id="KW-0547">Nucleotide-binding</keyword>
<dbReference type="STRING" id="66420.A0A194Q2D8"/>
<feature type="region of interest" description="Disordered" evidence="10">
    <location>
        <begin position="263"/>
        <end position="290"/>
    </location>
</feature>
<dbReference type="SUPFAM" id="SSF56112">
    <property type="entry name" value="Protein kinase-like (PK-like)"/>
    <property type="match status" value="1"/>
</dbReference>
<dbReference type="Gene3D" id="1.10.510.10">
    <property type="entry name" value="Transferase(Phosphotransferase) domain 1"/>
    <property type="match status" value="1"/>
</dbReference>
<dbReference type="InterPro" id="IPR017441">
    <property type="entry name" value="Protein_kinase_ATP_BS"/>
</dbReference>
<name>A0A194Q2D8_PAPXU</name>
<dbReference type="InterPro" id="IPR001245">
    <property type="entry name" value="Ser-Thr/Tyr_kinase_cat_dom"/>
</dbReference>
<dbReference type="InterPro" id="IPR000980">
    <property type="entry name" value="SH2"/>
</dbReference>
<dbReference type="EC" id="2.7.10.2" evidence="9"/>
<proteinExistence type="inferred from homology"/>
<dbReference type="EMBL" id="KQ459564">
    <property type="protein sequence ID" value="KPI99706.1"/>
    <property type="molecule type" value="Genomic_DNA"/>
</dbReference>
<evidence type="ECO:0000256" key="3">
    <source>
        <dbReference type="ARBA" id="ARBA00022777"/>
    </source>
</evidence>
<dbReference type="Proteomes" id="UP000053268">
    <property type="component" value="Unassembled WGS sequence"/>
</dbReference>
<evidence type="ECO:0000256" key="1">
    <source>
        <dbReference type="ARBA" id="ARBA00022679"/>
    </source>
</evidence>
<feature type="domain" description="Protein kinase" evidence="12">
    <location>
        <begin position="330"/>
        <end position="587"/>
    </location>
</feature>
<dbReference type="SUPFAM" id="SSF55550">
    <property type="entry name" value="SH2 domain"/>
    <property type="match status" value="1"/>
</dbReference>
<evidence type="ECO:0000256" key="8">
    <source>
        <dbReference type="PROSITE-ProRule" id="PRU10141"/>
    </source>
</evidence>
<dbReference type="PANTHER" id="PTHR24418">
    <property type="entry name" value="TYROSINE-PROTEIN KINASE"/>
    <property type="match status" value="1"/>
</dbReference>
<feature type="region of interest" description="Disordered" evidence="10">
    <location>
        <begin position="37"/>
        <end position="60"/>
    </location>
</feature>
<accession>A0A194Q2D8</accession>
<feature type="region of interest" description="Disordered" evidence="10">
    <location>
        <begin position="107"/>
        <end position="133"/>
    </location>
</feature>
<dbReference type="GO" id="GO:0002009">
    <property type="term" value="P:morphogenesis of an epithelium"/>
    <property type="evidence" value="ECO:0007669"/>
    <property type="project" value="UniProtKB-ARBA"/>
</dbReference>
<dbReference type="FunFam" id="1.10.510.10:FF:000554">
    <property type="entry name" value="Predicted protein"/>
    <property type="match status" value="1"/>
</dbReference>
<dbReference type="AlphaFoldDB" id="A0A194Q2D8"/>
<reference evidence="13 14" key="1">
    <citation type="journal article" date="2015" name="Nat. Commun.">
        <title>Outbred genome sequencing and CRISPR/Cas9 gene editing in butterflies.</title>
        <authorList>
            <person name="Li X."/>
            <person name="Fan D."/>
            <person name="Zhang W."/>
            <person name="Liu G."/>
            <person name="Zhang L."/>
            <person name="Zhao L."/>
            <person name="Fang X."/>
            <person name="Chen L."/>
            <person name="Dong Y."/>
            <person name="Chen Y."/>
            <person name="Ding Y."/>
            <person name="Zhao R."/>
            <person name="Feng M."/>
            <person name="Zhu Y."/>
            <person name="Feng Y."/>
            <person name="Jiang X."/>
            <person name="Zhu D."/>
            <person name="Xiang H."/>
            <person name="Feng X."/>
            <person name="Li S."/>
            <person name="Wang J."/>
            <person name="Zhang G."/>
            <person name="Kronforst M.R."/>
            <person name="Wang W."/>
        </authorList>
    </citation>
    <scope>NUCLEOTIDE SEQUENCE [LARGE SCALE GENOMIC DNA]</scope>
    <source>
        <strain evidence="13">Ya'a_city_454_Px</strain>
        <tissue evidence="13">Whole body</tissue>
    </source>
</reference>
<feature type="region of interest" description="Disordered" evidence="10">
    <location>
        <begin position="1"/>
        <end position="20"/>
    </location>
</feature>
<keyword evidence="3 9" id="KW-0418">Kinase</keyword>
<evidence type="ECO:0000259" key="11">
    <source>
        <dbReference type="PROSITE" id="PS50001"/>
    </source>
</evidence>
<dbReference type="PRINTS" id="PR00401">
    <property type="entry name" value="SH2DOMAIN"/>
</dbReference>
<dbReference type="Pfam" id="PF00017">
    <property type="entry name" value="SH2"/>
    <property type="match status" value="1"/>
</dbReference>
<evidence type="ECO:0000256" key="7">
    <source>
        <dbReference type="PROSITE-ProRule" id="PRU00191"/>
    </source>
</evidence>
<feature type="compositionally biased region" description="Pro residues" evidence="10">
    <location>
        <begin position="268"/>
        <end position="284"/>
    </location>
</feature>
<keyword evidence="1 9" id="KW-0808">Transferase</keyword>
<keyword evidence="7" id="KW-0727">SH2 domain</keyword>
<evidence type="ECO:0000256" key="6">
    <source>
        <dbReference type="ARBA" id="ARBA00051245"/>
    </source>
</evidence>
<dbReference type="InterPro" id="IPR000719">
    <property type="entry name" value="Prot_kinase_dom"/>
</dbReference>